<evidence type="ECO:0000256" key="7">
    <source>
        <dbReference type="PROSITE-ProRule" id="PRU00169"/>
    </source>
</evidence>
<feature type="domain" description="CheB-type methylesterase" evidence="9">
    <location>
        <begin position="164"/>
        <end position="341"/>
    </location>
</feature>
<accession>A0A517ZAK2</accession>
<proteinExistence type="inferred from homology"/>
<feature type="active site" evidence="5 6">
    <location>
        <position position="170"/>
    </location>
</feature>
<dbReference type="InterPro" id="IPR011006">
    <property type="entry name" value="CheY-like_superfamily"/>
</dbReference>
<dbReference type="GO" id="GO:0050568">
    <property type="term" value="F:protein-glutamine glutaminase activity"/>
    <property type="evidence" value="ECO:0007669"/>
    <property type="project" value="UniProtKB-UniRule"/>
</dbReference>
<dbReference type="PANTHER" id="PTHR42872:SF6">
    <property type="entry name" value="PROTEIN-GLUTAMATE METHYLESTERASE_PROTEIN-GLUTAMINE GLUTAMINASE"/>
    <property type="match status" value="1"/>
</dbReference>
<dbReference type="EMBL" id="CP036275">
    <property type="protein sequence ID" value="QDU39523.1"/>
    <property type="molecule type" value="Genomic_DNA"/>
</dbReference>
<dbReference type="InterPro" id="IPR008248">
    <property type="entry name" value="CheB-like"/>
</dbReference>
<comment type="subcellular location">
    <subcellularLocation>
        <location evidence="5">Cytoplasm</location>
    </subcellularLocation>
</comment>
<gene>
    <name evidence="10" type="primary">cheB3</name>
    <name evidence="5" type="synonym">cheB</name>
    <name evidence="10" type="ORF">Mal4_38680</name>
</gene>
<protein>
    <recommendedName>
        <fullName evidence="5">Protein-glutamate methylesterase/protein-glutamine glutaminase</fullName>
        <ecNumber evidence="5">3.1.1.61</ecNumber>
        <ecNumber evidence="5">3.5.1.44</ecNumber>
    </recommendedName>
</protein>
<reference evidence="10 11" key="1">
    <citation type="submission" date="2019-02" db="EMBL/GenBank/DDBJ databases">
        <title>Deep-cultivation of Planctomycetes and their phenomic and genomic characterization uncovers novel biology.</title>
        <authorList>
            <person name="Wiegand S."/>
            <person name="Jogler M."/>
            <person name="Boedeker C."/>
            <person name="Pinto D."/>
            <person name="Vollmers J."/>
            <person name="Rivas-Marin E."/>
            <person name="Kohn T."/>
            <person name="Peeters S.H."/>
            <person name="Heuer A."/>
            <person name="Rast P."/>
            <person name="Oberbeckmann S."/>
            <person name="Bunk B."/>
            <person name="Jeske O."/>
            <person name="Meyerdierks A."/>
            <person name="Storesund J.E."/>
            <person name="Kallscheuer N."/>
            <person name="Luecker S."/>
            <person name="Lage O.M."/>
            <person name="Pohl T."/>
            <person name="Merkel B.J."/>
            <person name="Hornburger P."/>
            <person name="Mueller R.-W."/>
            <person name="Bruemmer F."/>
            <person name="Labrenz M."/>
            <person name="Spormann A.M."/>
            <person name="Op den Camp H."/>
            <person name="Overmann J."/>
            <person name="Amann R."/>
            <person name="Jetten M.S.M."/>
            <person name="Mascher T."/>
            <person name="Medema M.H."/>
            <person name="Devos D.P."/>
            <person name="Kaster A.-K."/>
            <person name="Ovreas L."/>
            <person name="Rohde M."/>
            <person name="Galperin M.Y."/>
            <person name="Jogler C."/>
        </authorList>
    </citation>
    <scope>NUCLEOTIDE SEQUENCE [LARGE SCALE GENOMIC DNA]</scope>
    <source>
        <strain evidence="10 11">Mal4</strain>
    </source>
</reference>
<dbReference type="PROSITE" id="PS50122">
    <property type="entry name" value="CHEB"/>
    <property type="match status" value="1"/>
</dbReference>
<dbReference type="GO" id="GO:0005737">
    <property type="term" value="C:cytoplasm"/>
    <property type="evidence" value="ECO:0007669"/>
    <property type="project" value="UniProtKB-SubCell"/>
</dbReference>
<evidence type="ECO:0000256" key="5">
    <source>
        <dbReference type="HAMAP-Rule" id="MF_00099"/>
    </source>
</evidence>
<dbReference type="Gene3D" id="3.40.50.2300">
    <property type="match status" value="1"/>
</dbReference>
<dbReference type="RefSeq" id="WP_145370700.1">
    <property type="nucleotide sequence ID" value="NZ_CP036275.1"/>
</dbReference>
<dbReference type="AlphaFoldDB" id="A0A517ZAK2"/>
<dbReference type="SMART" id="SM00448">
    <property type="entry name" value="REC"/>
    <property type="match status" value="1"/>
</dbReference>
<dbReference type="SUPFAM" id="SSF52172">
    <property type="entry name" value="CheY-like"/>
    <property type="match status" value="1"/>
</dbReference>
<comment type="PTM">
    <text evidence="5">Phosphorylated by CheA. Phosphorylation of the N-terminal regulatory domain activates the methylesterase activity.</text>
</comment>
<name>A0A517ZAK2_9PLAN</name>
<dbReference type="Pfam" id="PF00072">
    <property type="entry name" value="Response_reg"/>
    <property type="match status" value="1"/>
</dbReference>
<dbReference type="GO" id="GO:0008984">
    <property type="term" value="F:protein-glutamate methylesterase activity"/>
    <property type="evidence" value="ECO:0007669"/>
    <property type="project" value="UniProtKB-UniRule"/>
</dbReference>
<keyword evidence="1 5" id="KW-0963">Cytoplasm</keyword>
<keyword evidence="3 5" id="KW-0378">Hydrolase</keyword>
<dbReference type="SUPFAM" id="SSF52738">
    <property type="entry name" value="Methylesterase CheB, C-terminal domain"/>
    <property type="match status" value="1"/>
</dbReference>
<evidence type="ECO:0000259" key="8">
    <source>
        <dbReference type="PROSITE" id="PS50110"/>
    </source>
</evidence>
<dbReference type="InterPro" id="IPR035909">
    <property type="entry name" value="CheB_C"/>
</dbReference>
<dbReference type="HAMAP" id="MF_00099">
    <property type="entry name" value="CheB_chemtxs"/>
    <property type="match status" value="1"/>
</dbReference>
<dbReference type="Pfam" id="PF01339">
    <property type="entry name" value="CheB_methylest"/>
    <property type="match status" value="1"/>
</dbReference>
<keyword evidence="11" id="KW-1185">Reference proteome</keyword>
<dbReference type="CDD" id="cd17541">
    <property type="entry name" value="REC_CheB-like"/>
    <property type="match status" value="1"/>
</dbReference>
<dbReference type="InterPro" id="IPR001789">
    <property type="entry name" value="Sig_transdc_resp-reg_receiver"/>
</dbReference>
<feature type="active site" evidence="5 6">
    <location>
        <position position="290"/>
    </location>
</feature>
<dbReference type="PIRSF" id="PIRSF000876">
    <property type="entry name" value="RR_chemtxs_CheB"/>
    <property type="match status" value="1"/>
</dbReference>
<feature type="active site" evidence="5 6">
    <location>
        <position position="197"/>
    </location>
</feature>
<dbReference type="GO" id="GO:0006935">
    <property type="term" value="P:chemotaxis"/>
    <property type="evidence" value="ECO:0007669"/>
    <property type="project" value="UniProtKB-UniRule"/>
</dbReference>
<feature type="domain" description="Response regulatory" evidence="8">
    <location>
        <begin position="3"/>
        <end position="121"/>
    </location>
</feature>
<dbReference type="Gene3D" id="3.40.50.180">
    <property type="entry name" value="Methylesterase CheB, C-terminal domain"/>
    <property type="match status" value="1"/>
</dbReference>
<evidence type="ECO:0000256" key="6">
    <source>
        <dbReference type="PROSITE-ProRule" id="PRU00050"/>
    </source>
</evidence>
<comment type="catalytic activity">
    <reaction evidence="4 5">
        <text>[protein]-L-glutamate 5-O-methyl ester + H2O = L-glutamyl-[protein] + methanol + H(+)</text>
        <dbReference type="Rhea" id="RHEA:23236"/>
        <dbReference type="Rhea" id="RHEA-COMP:10208"/>
        <dbReference type="Rhea" id="RHEA-COMP:10311"/>
        <dbReference type="ChEBI" id="CHEBI:15377"/>
        <dbReference type="ChEBI" id="CHEBI:15378"/>
        <dbReference type="ChEBI" id="CHEBI:17790"/>
        <dbReference type="ChEBI" id="CHEBI:29973"/>
        <dbReference type="ChEBI" id="CHEBI:82795"/>
        <dbReference type="EC" id="3.1.1.61"/>
    </reaction>
</comment>
<sequence>MLRVLVVDDSPVSRDVLCEILASDPGIELVGVAKDGIEAVERTRELRPDVITMDVEMPRLDGYAATEEIMIAEPTPIVVVSGSMSRPDIEKSMNSLRAGALTVIGKPPSPQSPEFESAAAMLIETVKTMAHVKVIRRHRRKAAAPKRTSRASSGEVDRRRHFDVVAVAASTGGPPALLRILSGLTADFPLPILVVQHISAGFSNGFARWLDVSVSLRVKVADDREPLVAGTVYVAPEDTHLGVGSQQRIALSDHAPVEGFRPSATVLFESVAQSFGQTTLALILTGMGCDGVEGLRAVRHAGGQVIAQNEATCVVYGMPGAAVEAHLADRVLPLDDIASVLDVVGRRALRDRQVDSATPPCDAEGV</sequence>
<evidence type="ECO:0000313" key="10">
    <source>
        <dbReference type="EMBL" id="QDU39523.1"/>
    </source>
</evidence>
<comment type="function">
    <text evidence="5">Involved in chemotaxis. Part of a chemotaxis signal transduction system that modulates chemotaxis in response to various stimuli. Catalyzes the demethylation of specific methylglutamate residues introduced into the chemoreceptors (methyl-accepting chemotaxis proteins or MCP) by CheR. Also mediates the irreversible deamidation of specific glutamine residues to glutamic acid.</text>
</comment>
<evidence type="ECO:0000256" key="3">
    <source>
        <dbReference type="ARBA" id="ARBA00022801"/>
    </source>
</evidence>
<keyword evidence="2 5" id="KW-0145">Chemotaxis</keyword>
<evidence type="ECO:0000259" key="9">
    <source>
        <dbReference type="PROSITE" id="PS50122"/>
    </source>
</evidence>
<evidence type="ECO:0000256" key="4">
    <source>
        <dbReference type="ARBA" id="ARBA00048267"/>
    </source>
</evidence>
<dbReference type="PROSITE" id="PS50110">
    <property type="entry name" value="RESPONSE_REGULATORY"/>
    <property type="match status" value="1"/>
</dbReference>
<dbReference type="InterPro" id="IPR000673">
    <property type="entry name" value="Sig_transdc_resp-reg_Me-estase"/>
</dbReference>
<dbReference type="EC" id="3.1.1.61" evidence="5"/>
<organism evidence="10 11">
    <name type="scientific">Maioricimonas rarisocia</name>
    <dbReference type="NCBI Taxonomy" id="2528026"/>
    <lineage>
        <taxon>Bacteria</taxon>
        <taxon>Pseudomonadati</taxon>
        <taxon>Planctomycetota</taxon>
        <taxon>Planctomycetia</taxon>
        <taxon>Planctomycetales</taxon>
        <taxon>Planctomycetaceae</taxon>
        <taxon>Maioricimonas</taxon>
    </lineage>
</organism>
<dbReference type="KEGG" id="mri:Mal4_38680"/>
<feature type="modified residue" description="4-aspartylphosphate" evidence="5 7">
    <location>
        <position position="54"/>
    </location>
</feature>
<dbReference type="GO" id="GO:0000156">
    <property type="term" value="F:phosphorelay response regulator activity"/>
    <property type="evidence" value="ECO:0007669"/>
    <property type="project" value="InterPro"/>
</dbReference>
<comment type="similarity">
    <text evidence="5">Belongs to the CheB family.</text>
</comment>
<comment type="catalytic activity">
    <reaction evidence="5">
        <text>L-glutaminyl-[protein] + H2O = L-glutamyl-[protein] + NH4(+)</text>
        <dbReference type="Rhea" id="RHEA:16441"/>
        <dbReference type="Rhea" id="RHEA-COMP:10207"/>
        <dbReference type="Rhea" id="RHEA-COMP:10208"/>
        <dbReference type="ChEBI" id="CHEBI:15377"/>
        <dbReference type="ChEBI" id="CHEBI:28938"/>
        <dbReference type="ChEBI" id="CHEBI:29973"/>
        <dbReference type="ChEBI" id="CHEBI:30011"/>
        <dbReference type="EC" id="3.5.1.44"/>
    </reaction>
</comment>
<evidence type="ECO:0000256" key="2">
    <source>
        <dbReference type="ARBA" id="ARBA00022500"/>
    </source>
</evidence>
<dbReference type="CDD" id="cd16432">
    <property type="entry name" value="CheB_Rec"/>
    <property type="match status" value="1"/>
</dbReference>
<comment type="domain">
    <text evidence="5">Contains a C-terminal catalytic domain, and an N-terminal region which modulates catalytic activity.</text>
</comment>
<dbReference type="EC" id="3.5.1.44" evidence="5"/>
<evidence type="ECO:0000313" key="11">
    <source>
        <dbReference type="Proteomes" id="UP000320496"/>
    </source>
</evidence>
<dbReference type="NCBIfam" id="NF001965">
    <property type="entry name" value="PRK00742.1"/>
    <property type="match status" value="1"/>
</dbReference>
<dbReference type="Proteomes" id="UP000320496">
    <property type="component" value="Chromosome"/>
</dbReference>
<dbReference type="PANTHER" id="PTHR42872">
    <property type="entry name" value="PROTEIN-GLUTAMATE METHYLESTERASE/PROTEIN-GLUTAMINE GLUTAMINASE"/>
    <property type="match status" value="1"/>
</dbReference>
<keyword evidence="5 7" id="KW-0597">Phosphoprotein</keyword>
<evidence type="ECO:0000256" key="1">
    <source>
        <dbReference type="ARBA" id="ARBA00022490"/>
    </source>
</evidence>
<dbReference type="OrthoDB" id="9793421at2"/>